<evidence type="ECO:0000256" key="11">
    <source>
        <dbReference type="SAM" id="Phobius"/>
    </source>
</evidence>
<dbReference type="Pfam" id="PF02653">
    <property type="entry name" value="BPD_transp_2"/>
    <property type="match status" value="1"/>
</dbReference>
<evidence type="ECO:0000313" key="12">
    <source>
        <dbReference type="EMBL" id="MBD8078693.1"/>
    </source>
</evidence>
<feature type="transmembrane region" description="Helical" evidence="11">
    <location>
        <begin position="182"/>
        <end position="203"/>
    </location>
</feature>
<feature type="transmembrane region" description="Helical" evidence="11">
    <location>
        <begin position="380"/>
        <end position="397"/>
    </location>
</feature>
<dbReference type="GO" id="GO:0022857">
    <property type="term" value="F:transmembrane transporter activity"/>
    <property type="evidence" value="ECO:0007669"/>
    <property type="project" value="InterPro"/>
</dbReference>
<evidence type="ECO:0000256" key="9">
    <source>
        <dbReference type="ARBA" id="ARBA00035611"/>
    </source>
</evidence>
<dbReference type="CDD" id="cd06579">
    <property type="entry name" value="TM_PBP1_transp_AraH_like"/>
    <property type="match status" value="1"/>
</dbReference>
<dbReference type="AlphaFoldDB" id="A0A927G8K3"/>
<evidence type="ECO:0000256" key="8">
    <source>
        <dbReference type="ARBA" id="ARBA00023136"/>
    </source>
</evidence>
<proteinExistence type="predicted"/>
<evidence type="ECO:0000256" key="6">
    <source>
        <dbReference type="ARBA" id="ARBA00022692"/>
    </source>
</evidence>
<comment type="subcellular location">
    <subcellularLocation>
        <location evidence="1">Cell membrane</location>
        <topology evidence="1">Multi-pass membrane protein</topology>
    </subcellularLocation>
</comment>
<feature type="transmembrane region" description="Helical" evidence="11">
    <location>
        <begin position="61"/>
        <end position="84"/>
    </location>
</feature>
<feature type="transmembrane region" description="Helical" evidence="11">
    <location>
        <begin position="143"/>
        <end position="162"/>
    </location>
</feature>
<feature type="transmembrane region" description="Helical" evidence="11">
    <location>
        <begin position="330"/>
        <end position="348"/>
    </location>
</feature>
<reference evidence="12" key="1">
    <citation type="journal article" date="2018" name="Curr. Microbiol.">
        <title>Cellulosimicrobium arenosum sp. nov., Isolated from Marine Sediment Sand.</title>
        <authorList>
            <person name="Oh M."/>
            <person name="Kim J.H."/>
            <person name="Yoon J.H."/>
            <person name="Schumann P."/>
            <person name="Kim W."/>
        </authorList>
    </citation>
    <scope>NUCLEOTIDE SEQUENCE</scope>
    <source>
        <strain evidence="12">KCTC 49039</strain>
    </source>
</reference>
<reference evidence="12" key="2">
    <citation type="submission" date="2020-09" db="EMBL/GenBank/DDBJ databases">
        <authorList>
            <person name="Yu Y."/>
        </authorList>
    </citation>
    <scope>NUCLEOTIDE SEQUENCE</scope>
    <source>
        <strain evidence="12">KCTC 49039</strain>
    </source>
</reference>
<dbReference type="RefSeq" id="WP_191828285.1">
    <property type="nucleotide sequence ID" value="NZ_JACYHB010000004.1"/>
</dbReference>
<keyword evidence="5" id="KW-0762">Sugar transport</keyword>
<evidence type="ECO:0000256" key="1">
    <source>
        <dbReference type="ARBA" id="ARBA00004651"/>
    </source>
</evidence>
<feature type="transmembrane region" description="Helical" evidence="11">
    <location>
        <begin position="35"/>
        <end position="55"/>
    </location>
</feature>
<evidence type="ECO:0000256" key="7">
    <source>
        <dbReference type="ARBA" id="ARBA00022989"/>
    </source>
</evidence>
<evidence type="ECO:0000256" key="2">
    <source>
        <dbReference type="ARBA" id="ARBA00022448"/>
    </source>
</evidence>
<sequence>MSVPGRTSGLSGVSTSASFSGAVVARVRGAHLGMLPIVVALVLIWAVLGAINPAFLSAENLVNLTLQSVPTGIIALGVVLVLLVGQIDLSVGSVSGLAAAVLAVGTVTLGWPVGLAVVAVLVIGALVGFAYGVLSTRLGLPSFVFTLAGLLVLAGVQLRVLGPDGSINLPFESWLVRTVQQGFLSPAAAWAVVVVAVVVYAGTRVVDHVRRVRSELPSPGLARIAVHTAVLAAVLSVTVAYLGTARGVGYTVALFVVLVVVVDVLLRRTRWGRSVRAVGGNRRSALLAGVPVRSVVVSCFVACSTFAALGGVLAAGRLAAANQGTGGADTYLLAIAAAVIGGTSLFGGRGSAWSALVGVLVIQSIANGLTMLNLDLATRYIVTGGVLLLAIVVDMMIRGRREV</sequence>
<feature type="transmembrane region" description="Helical" evidence="11">
    <location>
        <begin position="286"/>
        <end position="310"/>
    </location>
</feature>
<accession>A0A927G8K3</accession>
<keyword evidence="3" id="KW-1003">Cell membrane</keyword>
<keyword evidence="13" id="KW-1185">Reference proteome</keyword>
<feature type="transmembrane region" description="Helical" evidence="11">
    <location>
        <begin position="248"/>
        <end position="266"/>
    </location>
</feature>
<comment type="function">
    <text evidence="9">Part of the binding-protein-dependent transport system for D-xylose. Probably responsible for the translocation of the substrate across the membrane.</text>
</comment>
<dbReference type="Proteomes" id="UP000610846">
    <property type="component" value="Unassembled WGS sequence"/>
</dbReference>
<evidence type="ECO:0000313" key="13">
    <source>
        <dbReference type="Proteomes" id="UP000610846"/>
    </source>
</evidence>
<feature type="transmembrane region" description="Helical" evidence="11">
    <location>
        <begin position="91"/>
        <end position="109"/>
    </location>
</feature>
<dbReference type="PANTHER" id="PTHR32196:SF32">
    <property type="entry name" value="XYLOSE TRANSPORT SYSTEM PERMEASE PROTEIN XYLH"/>
    <property type="match status" value="1"/>
</dbReference>
<name>A0A927G8K3_9MICO</name>
<dbReference type="GO" id="GO:0005886">
    <property type="term" value="C:plasma membrane"/>
    <property type="evidence" value="ECO:0007669"/>
    <property type="project" value="UniProtKB-SubCell"/>
</dbReference>
<dbReference type="EMBL" id="JACYHB010000004">
    <property type="protein sequence ID" value="MBD8078693.1"/>
    <property type="molecule type" value="Genomic_DNA"/>
</dbReference>
<feature type="transmembrane region" description="Helical" evidence="11">
    <location>
        <begin position="355"/>
        <end position="374"/>
    </location>
</feature>
<evidence type="ECO:0000256" key="4">
    <source>
        <dbReference type="ARBA" id="ARBA00022519"/>
    </source>
</evidence>
<gene>
    <name evidence="12" type="ORF">IF651_06430</name>
</gene>
<protein>
    <recommendedName>
        <fullName evidence="10">Xylose transport system permease protein XylH</fullName>
    </recommendedName>
</protein>
<evidence type="ECO:0000256" key="5">
    <source>
        <dbReference type="ARBA" id="ARBA00022597"/>
    </source>
</evidence>
<dbReference type="InterPro" id="IPR001851">
    <property type="entry name" value="ABC_transp_permease"/>
</dbReference>
<evidence type="ECO:0000256" key="10">
    <source>
        <dbReference type="ARBA" id="ARBA00035686"/>
    </source>
</evidence>
<keyword evidence="8 11" id="KW-0472">Membrane</keyword>
<feature type="transmembrane region" description="Helical" evidence="11">
    <location>
        <begin position="115"/>
        <end position="134"/>
    </location>
</feature>
<keyword evidence="4" id="KW-0997">Cell inner membrane</keyword>
<organism evidence="12 13">
    <name type="scientific">Cellulosimicrobium arenosum</name>
    <dbReference type="NCBI Taxonomy" id="2708133"/>
    <lineage>
        <taxon>Bacteria</taxon>
        <taxon>Bacillati</taxon>
        <taxon>Actinomycetota</taxon>
        <taxon>Actinomycetes</taxon>
        <taxon>Micrococcales</taxon>
        <taxon>Promicromonosporaceae</taxon>
        <taxon>Cellulosimicrobium</taxon>
    </lineage>
</organism>
<feature type="transmembrane region" description="Helical" evidence="11">
    <location>
        <begin position="224"/>
        <end position="242"/>
    </location>
</feature>
<comment type="caution">
    <text evidence="12">The sequence shown here is derived from an EMBL/GenBank/DDBJ whole genome shotgun (WGS) entry which is preliminary data.</text>
</comment>
<evidence type="ECO:0000256" key="3">
    <source>
        <dbReference type="ARBA" id="ARBA00022475"/>
    </source>
</evidence>
<keyword evidence="6 11" id="KW-0812">Transmembrane</keyword>
<keyword evidence="7 11" id="KW-1133">Transmembrane helix</keyword>
<keyword evidence="2" id="KW-0813">Transport</keyword>
<dbReference type="PANTHER" id="PTHR32196">
    <property type="entry name" value="ABC TRANSPORTER PERMEASE PROTEIN YPHD-RELATED-RELATED"/>
    <property type="match status" value="1"/>
</dbReference>